<feature type="transmembrane region" description="Helical" evidence="7">
    <location>
        <begin position="272"/>
        <end position="293"/>
    </location>
</feature>
<feature type="transmembrane region" description="Helical" evidence="7">
    <location>
        <begin position="233"/>
        <end position="251"/>
    </location>
</feature>
<evidence type="ECO:0000313" key="9">
    <source>
        <dbReference type="EMBL" id="QKX60384.1"/>
    </source>
</evidence>
<gene>
    <name evidence="9" type="ORF">TRUGW13939_07529</name>
</gene>
<evidence type="ECO:0000256" key="2">
    <source>
        <dbReference type="ARBA" id="ARBA00022448"/>
    </source>
</evidence>
<dbReference type="OrthoDB" id="10062876at2759"/>
<dbReference type="AlphaFoldDB" id="A0A7H8R1Z3"/>
<dbReference type="InterPro" id="IPR050524">
    <property type="entry name" value="APC_YAT"/>
</dbReference>
<keyword evidence="2" id="KW-0813">Transport</keyword>
<evidence type="ECO:0000259" key="8">
    <source>
        <dbReference type="Pfam" id="PF00324"/>
    </source>
</evidence>
<dbReference type="PIRSF" id="PIRSF006060">
    <property type="entry name" value="AA_transporter"/>
    <property type="match status" value="1"/>
</dbReference>
<evidence type="ECO:0000256" key="6">
    <source>
        <dbReference type="ARBA" id="ARBA00023136"/>
    </source>
</evidence>
<sequence>MDEPKDGKDTVVQQHNGAHDVDAGEIVSDNHGLKRHLSNRKVQMIAIGGSIGTAMFVSIGEALNYGGPGSLLITYTLYACVLALVNNAMAEMAIYMPVNASFIRHASVWVDDAWGFMAGWNFFFYEAILIPFEISALNLILTFWRDDIPVAAICVACIVAYGLINVAAVKWYGEAEFWLSWGKLLLMMIVFSFTFVTMVGGNPQHDPYGFRYWRTPGAFAEYLAGGSMGKWEGFLGSLWMASFAIVGPEYMAMVAGEAKLPRVTLKRAFKSVYIRFGVFFIGGALCVGIVVAYNDPNLLKVLGSSTGAASPYVIAMQNMGVAGLPHLVNALLFTSIFSAGNAYTYCASRTLHGLAAQGHAPKFLAQCTKDGVPFWCLLIVMAFPFLSLLQLSGSAYTALTWLTNIVTAGGMIDYIVMCVNYIFFYRACKAQGVNRREFTYYGYFQPYGTVFALCFEICVLVCYGYAVFRPGGWDISSFFTHYAMVFLGILTFCGWKIVKRTKFVKPHEADLVWARPSLEHYELTTLDRDVGFWNETLSMLGIKKKKADAEIQEF</sequence>
<protein>
    <recommendedName>
        <fullName evidence="8">Amino acid permease/ SLC12A domain-containing protein</fullName>
    </recommendedName>
</protein>
<feature type="transmembrane region" description="Helical" evidence="7">
    <location>
        <begin position="44"/>
        <end position="63"/>
    </location>
</feature>
<evidence type="ECO:0000256" key="1">
    <source>
        <dbReference type="ARBA" id="ARBA00004141"/>
    </source>
</evidence>
<evidence type="ECO:0000256" key="4">
    <source>
        <dbReference type="ARBA" id="ARBA00022970"/>
    </source>
</evidence>
<accession>A0A7H8R1Z3</accession>
<keyword evidence="5 7" id="KW-1133">Transmembrane helix</keyword>
<evidence type="ECO:0000313" key="10">
    <source>
        <dbReference type="Proteomes" id="UP000509510"/>
    </source>
</evidence>
<proteinExistence type="predicted"/>
<keyword evidence="10" id="KW-1185">Reference proteome</keyword>
<dbReference type="Gene3D" id="1.20.1740.10">
    <property type="entry name" value="Amino acid/polyamine transporter I"/>
    <property type="match status" value="1"/>
</dbReference>
<dbReference type="RefSeq" id="XP_035346561.1">
    <property type="nucleotide sequence ID" value="XM_035490668.1"/>
</dbReference>
<dbReference type="GeneID" id="55995020"/>
<dbReference type="GO" id="GO:0015171">
    <property type="term" value="F:amino acid transmembrane transporter activity"/>
    <property type="evidence" value="ECO:0007669"/>
    <property type="project" value="TreeGrafter"/>
</dbReference>
<feature type="transmembrane region" description="Helical" evidence="7">
    <location>
        <begin position="444"/>
        <end position="466"/>
    </location>
</feature>
<name>A0A7H8R1Z3_TALRU</name>
<feature type="transmembrane region" description="Helical" evidence="7">
    <location>
        <begin position="372"/>
        <end position="392"/>
    </location>
</feature>
<evidence type="ECO:0000256" key="7">
    <source>
        <dbReference type="SAM" id="Phobius"/>
    </source>
</evidence>
<dbReference type="Pfam" id="PF00324">
    <property type="entry name" value="AA_permease"/>
    <property type="match status" value="1"/>
</dbReference>
<feature type="transmembrane region" description="Helical" evidence="7">
    <location>
        <begin position="398"/>
        <end position="423"/>
    </location>
</feature>
<keyword evidence="6 7" id="KW-0472">Membrane</keyword>
<evidence type="ECO:0000256" key="3">
    <source>
        <dbReference type="ARBA" id="ARBA00022692"/>
    </source>
</evidence>
<feature type="domain" description="Amino acid permease/ SLC12A" evidence="8">
    <location>
        <begin position="42"/>
        <end position="505"/>
    </location>
</feature>
<feature type="transmembrane region" description="Helical" evidence="7">
    <location>
        <begin position="122"/>
        <end position="144"/>
    </location>
</feature>
<dbReference type="EMBL" id="CP055901">
    <property type="protein sequence ID" value="QKX60384.1"/>
    <property type="molecule type" value="Genomic_DNA"/>
</dbReference>
<feature type="transmembrane region" description="Helical" evidence="7">
    <location>
        <begin position="150"/>
        <end position="172"/>
    </location>
</feature>
<dbReference type="KEGG" id="trg:TRUGW13939_07529"/>
<feature type="transmembrane region" description="Helical" evidence="7">
    <location>
        <begin position="184"/>
        <end position="201"/>
    </location>
</feature>
<dbReference type="Proteomes" id="UP000509510">
    <property type="component" value="Chromosome IV"/>
</dbReference>
<reference evidence="10" key="1">
    <citation type="submission" date="2020-06" db="EMBL/GenBank/DDBJ databases">
        <title>A chromosome-scale genome assembly of Talaromyces rugulosus W13939.</title>
        <authorList>
            <person name="Wang B."/>
            <person name="Guo L."/>
            <person name="Ye K."/>
            <person name="Wang L."/>
        </authorList>
    </citation>
    <scope>NUCLEOTIDE SEQUENCE [LARGE SCALE GENOMIC DNA]</scope>
    <source>
        <strain evidence="10">W13939</strain>
    </source>
</reference>
<keyword evidence="4" id="KW-0029">Amino-acid transport</keyword>
<dbReference type="GO" id="GO:0016020">
    <property type="term" value="C:membrane"/>
    <property type="evidence" value="ECO:0007669"/>
    <property type="project" value="UniProtKB-SubCell"/>
</dbReference>
<feature type="transmembrane region" description="Helical" evidence="7">
    <location>
        <begin position="75"/>
        <end position="95"/>
    </location>
</feature>
<feature type="transmembrane region" description="Helical" evidence="7">
    <location>
        <begin position="478"/>
        <end position="498"/>
    </location>
</feature>
<dbReference type="PANTHER" id="PTHR43341">
    <property type="entry name" value="AMINO ACID PERMEASE"/>
    <property type="match status" value="1"/>
</dbReference>
<organism evidence="9 10">
    <name type="scientific">Talaromyces rugulosus</name>
    <name type="common">Penicillium rugulosum</name>
    <dbReference type="NCBI Taxonomy" id="121627"/>
    <lineage>
        <taxon>Eukaryota</taxon>
        <taxon>Fungi</taxon>
        <taxon>Dikarya</taxon>
        <taxon>Ascomycota</taxon>
        <taxon>Pezizomycotina</taxon>
        <taxon>Eurotiomycetes</taxon>
        <taxon>Eurotiomycetidae</taxon>
        <taxon>Eurotiales</taxon>
        <taxon>Trichocomaceae</taxon>
        <taxon>Talaromyces</taxon>
        <taxon>Talaromyces sect. Islandici</taxon>
    </lineage>
</organism>
<dbReference type="InterPro" id="IPR004841">
    <property type="entry name" value="AA-permease/SLC12A_dom"/>
</dbReference>
<dbReference type="PANTHER" id="PTHR43341:SF6">
    <property type="entry name" value="AMINO ACID TRANSPORTER (EUROFUNG)"/>
    <property type="match status" value="1"/>
</dbReference>
<keyword evidence="3 7" id="KW-0812">Transmembrane</keyword>
<dbReference type="FunFam" id="1.20.1740.10:FF:000006">
    <property type="entry name" value="General amino acid permease"/>
    <property type="match status" value="1"/>
</dbReference>
<comment type="subcellular location">
    <subcellularLocation>
        <location evidence="1">Membrane</location>
        <topology evidence="1">Multi-pass membrane protein</topology>
    </subcellularLocation>
</comment>
<evidence type="ECO:0000256" key="5">
    <source>
        <dbReference type="ARBA" id="ARBA00022989"/>
    </source>
</evidence>